<keyword evidence="1 3" id="KW-0689">Ribosomal protein</keyword>
<dbReference type="Proteomes" id="UP001246244">
    <property type="component" value="Unassembled WGS sequence"/>
</dbReference>
<dbReference type="GO" id="GO:0005840">
    <property type="term" value="C:ribosome"/>
    <property type="evidence" value="ECO:0007669"/>
    <property type="project" value="UniProtKB-KW"/>
</dbReference>
<feature type="domain" description="Large ribosomal subunit protein eL20" evidence="4">
    <location>
        <begin position="5"/>
        <end position="60"/>
    </location>
</feature>
<keyword evidence="2 3" id="KW-0687">Ribonucleoprotein</keyword>
<comment type="similarity">
    <text evidence="3">Belongs to the eukaryotic ribosomal protein eL20 family.</text>
</comment>
<evidence type="ECO:0000313" key="5">
    <source>
        <dbReference type="EMBL" id="MDR7665909.1"/>
    </source>
</evidence>
<keyword evidence="6" id="KW-1185">Reference proteome</keyword>
<dbReference type="Pfam" id="PF01775">
    <property type="entry name" value="Ribosomal_L18A"/>
    <property type="match status" value="1"/>
</dbReference>
<evidence type="ECO:0000256" key="3">
    <source>
        <dbReference type="HAMAP-Rule" id="MF_00273"/>
    </source>
</evidence>
<accession>A0ABU2D1P4</accession>
<dbReference type="Gene3D" id="3.10.20.10">
    <property type="match status" value="1"/>
</dbReference>
<dbReference type="SUPFAM" id="SSF160374">
    <property type="entry name" value="RplX-like"/>
    <property type="match status" value="1"/>
</dbReference>
<evidence type="ECO:0000256" key="1">
    <source>
        <dbReference type="ARBA" id="ARBA00022980"/>
    </source>
</evidence>
<reference evidence="6" key="1">
    <citation type="submission" date="2023-07" db="EMBL/GenBank/DDBJ databases">
        <title>Whole-genome sequencing of a new Methanosarcina sp. Z-7115.</title>
        <authorList>
            <person name="Zhilina T.N."/>
            <person name="Merkel A.Y."/>
        </authorList>
    </citation>
    <scope>NUCLEOTIDE SEQUENCE [LARGE SCALE GENOMIC DNA]</scope>
    <source>
        <strain evidence="6">Z-7115</strain>
    </source>
</reference>
<gene>
    <name evidence="3 5" type="primary">rpl18a</name>
    <name evidence="3" type="synonym">rpl20e</name>
    <name evidence="3" type="synonym">rplX</name>
    <name evidence="5" type="ORF">RG963_09015</name>
</gene>
<evidence type="ECO:0000256" key="2">
    <source>
        <dbReference type="ARBA" id="ARBA00023274"/>
    </source>
</evidence>
<dbReference type="HAMAP" id="MF_00273">
    <property type="entry name" value="Ribosomal_eL20"/>
    <property type="match status" value="1"/>
</dbReference>
<protein>
    <recommendedName>
        <fullName evidence="3">Large ribosomal subunit protein eL20</fullName>
    </recommendedName>
</protein>
<organism evidence="5 6">
    <name type="scientific">Methanosarcina baikalica</name>
    <dbReference type="NCBI Taxonomy" id="3073890"/>
    <lineage>
        <taxon>Archaea</taxon>
        <taxon>Methanobacteriati</taxon>
        <taxon>Methanobacteriota</taxon>
        <taxon>Stenosarchaea group</taxon>
        <taxon>Methanomicrobia</taxon>
        <taxon>Methanosarcinales</taxon>
        <taxon>Methanosarcinaceae</taxon>
        <taxon>Methanosarcina</taxon>
    </lineage>
</organism>
<name>A0ABU2D1P4_9EURY</name>
<dbReference type="EMBL" id="JAVKPK010000031">
    <property type="protein sequence ID" value="MDR7665909.1"/>
    <property type="molecule type" value="Genomic_DNA"/>
</dbReference>
<dbReference type="InterPro" id="IPR028877">
    <property type="entry name" value="Ribosomal_eL20"/>
</dbReference>
<sequence length="62" mass="7121">MVTKMKNFVVKGKFKAGNTWENFTKKIESQNEKNAKDNVYSVFGSRHGIKRSQILIESVAEE</sequence>
<comment type="subunit">
    <text evidence="3">Part of the 50S ribosomal subunit. Binds 23S rRNA.</text>
</comment>
<dbReference type="InterPro" id="IPR023573">
    <property type="entry name" value="Ribosomal_eL20_dom"/>
</dbReference>
<proteinExistence type="inferred from homology"/>
<evidence type="ECO:0000259" key="4">
    <source>
        <dbReference type="Pfam" id="PF01775"/>
    </source>
</evidence>
<evidence type="ECO:0000313" key="6">
    <source>
        <dbReference type="Proteomes" id="UP001246244"/>
    </source>
</evidence>
<keyword evidence="3" id="KW-0694">RNA-binding</keyword>
<dbReference type="NCBIfam" id="NF001981">
    <property type="entry name" value="PRK00773.1-1"/>
    <property type="match status" value="1"/>
</dbReference>
<comment type="caution">
    <text evidence="5">The sequence shown here is derived from an EMBL/GenBank/DDBJ whole genome shotgun (WGS) entry which is preliminary data.</text>
</comment>
<keyword evidence="3" id="KW-0699">rRNA-binding</keyword>